<evidence type="ECO:0000256" key="1">
    <source>
        <dbReference type="SAM" id="Phobius"/>
    </source>
</evidence>
<keyword evidence="1" id="KW-1133">Transmembrane helix</keyword>
<dbReference type="RefSeq" id="WP_381503417.1">
    <property type="nucleotide sequence ID" value="NZ_JBHUOM010000017.1"/>
</dbReference>
<organism evidence="2 3">
    <name type="scientific">Spirosoma flavum</name>
    <dbReference type="NCBI Taxonomy" id="2048557"/>
    <lineage>
        <taxon>Bacteria</taxon>
        <taxon>Pseudomonadati</taxon>
        <taxon>Bacteroidota</taxon>
        <taxon>Cytophagia</taxon>
        <taxon>Cytophagales</taxon>
        <taxon>Cytophagaceae</taxon>
        <taxon>Spirosoma</taxon>
    </lineage>
</organism>
<sequence length="68" mass="7536">MNTPFFMTLTIIKAVIVIIGIAFILINIVKAATGRNSTGYSKAFKIFLSVFGVVMLLTILEFTLAYFK</sequence>
<comment type="caution">
    <text evidence="2">The sequence shown here is derived from an EMBL/GenBank/DDBJ whole genome shotgun (WGS) entry which is preliminary data.</text>
</comment>
<evidence type="ECO:0008006" key="4">
    <source>
        <dbReference type="Google" id="ProtNLM"/>
    </source>
</evidence>
<keyword evidence="1" id="KW-0812">Transmembrane</keyword>
<name>A0ABW6AJ56_9BACT</name>
<keyword evidence="3" id="KW-1185">Reference proteome</keyword>
<feature type="transmembrane region" description="Helical" evidence="1">
    <location>
        <begin position="6"/>
        <end position="26"/>
    </location>
</feature>
<keyword evidence="1" id="KW-0472">Membrane</keyword>
<gene>
    <name evidence="2" type="ORF">ACFS25_16885</name>
</gene>
<dbReference type="Proteomes" id="UP001597512">
    <property type="component" value="Unassembled WGS sequence"/>
</dbReference>
<protein>
    <recommendedName>
        <fullName evidence="4">HIG1 domain-containing protein</fullName>
    </recommendedName>
</protein>
<reference evidence="3" key="1">
    <citation type="journal article" date="2019" name="Int. J. Syst. Evol. Microbiol.">
        <title>The Global Catalogue of Microorganisms (GCM) 10K type strain sequencing project: providing services to taxonomists for standard genome sequencing and annotation.</title>
        <authorList>
            <consortium name="The Broad Institute Genomics Platform"/>
            <consortium name="The Broad Institute Genome Sequencing Center for Infectious Disease"/>
            <person name="Wu L."/>
            <person name="Ma J."/>
        </authorList>
    </citation>
    <scope>NUCLEOTIDE SEQUENCE [LARGE SCALE GENOMIC DNA]</scope>
    <source>
        <strain evidence="3">KCTC 52490</strain>
    </source>
</reference>
<proteinExistence type="predicted"/>
<evidence type="ECO:0000313" key="3">
    <source>
        <dbReference type="Proteomes" id="UP001597512"/>
    </source>
</evidence>
<feature type="transmembrane region" description="Helical" evidence="1">
    <location>
        <begin position="46"/>
        <end position="67"/>
    </location>
</feature>
<dbReference type="EMBL" id="JBHUOM010000017">
    <property type="protein sequence ID" value="MFD2935460.1"/>
    <property type="molecule type" value="Genomic_DNA"/>
</dbReference>
<accession>A0ABW6AJ56</accession>
<evidence type="ECO:0000313" key="2">
    <source>
        <dbReference type="EMBL" id="MFD2935460.1"/>
    </source>
</evidence>